<name>A0AAW1ICK7_POPJA</name>
<evidence type="ECO:0000256" key="3">
    <source>
        <dbReference type="ARBA" id="ARBA00022473"/>
    </source>
</evidence>
<comment type="similarity">
    <text evidence="2 10">Belongs to the Wnt family.</text>
</comment>
<evidence type="ECO:0000256" key="7">
    <source>
        <dbReference type="ARBA" id="ARBA00023157"/>
    </source>
</evidence>
<evidence type="ECO:0000256" key="9">
    <source>
        <dbReference type="ARBA" id="ARBA00023288"/>
    </source>
</evidence>
<dbReference type="GO" id="GO:0005615">
    <property type="term" value="C:extracellular space"/>
    <property type="evidence" value="ECO:0007669"/>
    <property type="project" value="TreeGrafter"/>
</dbReference>
<evidence type="ECO:0000313" key="12">
    <source>
        <dbReference type="Proteomes" id="UP001458880"/>
    </source>
</evidence>
<reference evidence="11 12" key="1">
    <citation type="journal article" date="2024" name="BMC Genomics">
        <title>De novo assembly and annotation of Popillia japonica's genome with initial clues to its potential as an invasive pest.</title>
        <authorList>
            <person name="Cucini C."/>
            <person name="Boschi S."/>
            <person name="Funari R."/>
            <person name="Cardaioli E."/>
            <person name="Iannotti N."/>
            <person name="Marturano G."/>
            <person name="Paoli F."/>
            <person name="Bruttini M."/>
            <person name="Carapelli A."/>
            <person name="Frati F."/>
            <person name="Nardi F."/>
        </authorList>
    </citation>
    <scope>NUCLEOTIDE SEQUENCE [LARGE SCALE GENOMIC DNA]</scope>
    <source>
        <strain evidence="11">DMR45628</strain>
    </source>
</reference>
<dbReference type="GO" id="GO:0045165">
    <property type="term" value="P:cell fate commitment"/>
    <property type="evidence" value="ECO:0007669"/>
    <property type="project" value="TreeGrafter"/>
</dbReference>
<dbReference type="GO" id="GO:0030182">
    <property type="term" value="P:neuron differentiation"/>
    <property type="evidence" value="ECO:0007669"/>
    <property type="project" value="TreeGrafter"/>
</dbReference>
<protein>
    <recommendedName>
        <fullName evidence="10">Protein Wnt</fullName>
    </recommendedName>
</protein>
<accession>A0AAW1ICK7</accession>
<keyword evidence="5" id="KW-0272">Extracellular matrix</keyword>
<dbReference type="InterPro" id="IPR005817">
    <property type="entry name" value="Wnt"/>
</dbReference>
<keyword evidence="12" id="KW-1185">Reference proteome</keyword>
<comment type="subcellular location">
    <subcellularLocation>
        <location evidence="1 10">Secreted</location>
        <location evidence="1 10">Extracellular space</location>
        <location evidence="1 10">Extracellular matrix</location>
    </subcellularLocation>
</comment>
<dbReference type="PANTHER" id="PTHR12027:SF72">
    <property type="entry name" value="PROTEIN WNT-6"/>
    <property type="match status" value="1"/>
</dbReference>
<dbReference type="GO" id="GO:0005109">
    <property type="term" value="F:frizzled binding"/>
    <property type="evidence" value="ECO:0007669"/>
    <property type="project" value="TreeGrafter"/>
</dbReference>
<dbReference type="EMBL" id="JASPKY010000648">
    <property type="protein sequence ID" value="KAK9687378.1"/>
    <property type="molecule type" value="Genomic_DNA"/>
</dbReference>
<evidence type="ECO:0000256" key="8">
    <source>
        <dbReference type="ARBA" id="ARBA00023180"/>
    </source>
</evidence>
<keyword evidence="4" id="KW-0964">Secreted</keyword>
<evidence type="ECO:0000256" key="1">
    <source>
        <dbReference type="ARBA" id="ARBA00004498"/>
    </source>
</evidence>
<evidence type="ECO:0000256" key="4">
    <source>
        <dbReference type="ARBA" id="ARBA00022525"/>
    </source>
</evidence>
<evidence type="ECO:0000256" key="5">
    <source>
        <dbReference type="ARBA" id="ARBA00022530"/>
    </source>
</evidence>
<sequence length="146" mass="16624">MSDEVECPSNFKISRVMAKNAKAQLQALLNEKRETSRELHRISCGSQIFFLAAGSNVALDPNQICKKSRKLRGKMAEICKNETKLLQQISHGVQLGQRECQYQFRFRKWNCTSSRRSMKKVLLRDTRETGFVNAITAAGVTYAHTL</sequence>
<organism evidence="11 12">
    <name type="scientific">Popillia japonica</name>
    <name type="common">Japanese beetle</name>
    <dbReference type="NCBI Taxonomy" id="7064"/>
    <lineage>
        <taxon>Eukaryota</taxon>
        <taxon>Metazoa</taxon>
        <taxon>Ecdysozoa</taxon>
        <taxon>Arthropoda</taxon>
        <taxon>Hexapoda</taxon>
        <taxon>Insecta</taxon>
        <taxon>Pterygota</taxon>
        <taxon>Neoptera</taxon>
        <taxon>Endopterygota</taxon>
        <taxon>Coleoptera</taxon>
        <taxon>Polyphaga</taxon>
        <taxon>Scarabaeiformia</taxon>
        <taxon>Scarabaeidae</taxon>
        <taxon>Rutelinae</taxon>
        <taxon>Popillia</taxon>
    </lineage>
</organism>
<keyword evidence="9" id="KW-0449">Lipoprotein</keyword>
<dbReference type="GO" id="GO:0005125">
    <property type="term" value="F:cytokine activity"/>
    <property type="evidence" value="ECO:0007669"/>
    <property type="project" value="TreeGrafter"/>
</dbReference>
<evidence type="ECO:0000256" key="2">
    <source>
        <dbReference type="ARBA" id="ARBA00005683"/>
    </source>
</evidence>
<comment type="caution">
    <text evidence="11">The sequence shown here is derived from an EMBL/GenBank/DDBJ whole genome shotgun (WGS) entry which is preliminary data.</text>
</comment>
<dbReference type="Proteomes" id="UP001458880">
    <property type="component" value="Unassembled WGS sequence"/>
</dbReference>
<keyword evidence="6 10" id="KW-0879">Wnt signaling pathway</keyword>
<dbReference type="PANTHER" id="PTHR12027">
    <property type="entry name" value="WNT RELATED"/>
    <property type="match status" value="1"/>
</dbReference>
<proteinExistence type="inferred from homology"/>
<gene>
    <name evidence="11" type="ORF">QE152_g36483</name>
</gene>
<evidence type="ECO:0000256" key="10">
    <source>
        <dbReference type="RuleBase" id="RU003500"/>
    </source>
</evidence>
<dbReference type="Pfam" id="PF00110">
    <property type="entry name" value="wnt"/>
    <property type="match status" value="1"/>
</dbReference>
<evidence type="ECO:0000256" key="6">
    <source>
        <dbReference type="ARBA" id="ARBA00022687"/>
    </source>
</evidence>
<dbReference type="GO" id="GO:0060070">
    <property type="term" value="P:canonical Wnt signaling pathway"/>
    <property type="evidence" value="ECO:0007669"/>
    <property type="project" value="TreeGrafter"/>
</dbReference>
<evidence type="ECO:0000313" key="11">
    <source>
        <dbReference type="EMBL" id="KAK9687378.1"/>
    </source>
</evidence>
<comment type="function">
    <text evidence="10">Ligand for members of the frizzled family of seven transmembrane receptors.</text>
</comment>
<keyword evidence="3 10" id="KW-0217">Developmental protein</keyword>
<dbReference type="AlphaFoldDB" id="A0AAW1ICK7"/>
<keyword evidence="7" id="KW-1015">Disulfide bond</keyword>
<keyword evidence="8" id="KW-0325">Glycoprotein</keyword>